<name>A0ACB5R882_9CLOT</name>
<protein>
    <submittedName>
        <fullName evidence="1">Potassium transport system protein kup</fullName>
    </submittedName>
</protein>
<sequence length="683" mass="76914">MKSLTKQNNISKATLGGILIALGVVYGDIGTSPLYVMKSILKGNGGINNVSENFILGSLSLVFWTITILTTIKYVMITLKADNKGEGGIFSLFTLVRSQAKWLIIPAMIGGSALLADGMLTPAVTVTSAIEGLNLIPSFNEVVGGNQDIIIIIVIAILSLLFAIQHFGTDLIGKLFGPIMFVWFSTLAIFGIVSITHDFTLLRALSPHYAISILFSHENKAGFFLLGSIFLSSTGAEALYSDLGHVGQKNIYGSWPFVKICLLLNYFGQGAWILAVKNNPQFANMTDLNPFFQMVPHAFLVYSVIISTLAAIIASQALISGSFTLVSEAIKLNLFPRLHIMYPSRSKGQLYIPTINRILWFACIGIVLYFKSSDNMEAAYGLAITATMLMTTILLFNYLLKKNVKFIIALSMLIFFGTFETCFFVANAVKFMHGGYIAVLIALAILSIMYIWIRGYNIKMRVVENVPLEDYKKQLDQLRQDNDRPKYTSNLVCLTTCKEPRQIERKIMYSLLDKRPKRADVYWFVHIKVTDEPYQAEYSVDTMDTSYIVKVQIKLGFRVDQQLNVFLRQISTDLVNSGEIQKQSRNYTTMQDRKVGDFRFLLIQEQLSYETDLNFSETFILKAKLFIKRYTVSPAKWFGLETSDVDIENVPLFSAHCNHTTLQRVYKEEQITSKKKEKKKVNQ</sequence>
<dbReference type="EMBL" id="BROD01000001">
    <property type="protein sequence ID" value="GKX65305.1"/>
    <property type="molecule type" value="Genomic_DNA"/>
</dbReference>
<organism evidence="1 2">
    <name type="scientific">Inconstantimicrobium mannanitabidum</name>
    <dbReference type="NCBI Taxonomy" id="1604901"/>
    <lineage>
        <taxon>Bacteria</taxon>
        <taxon>Bacillati</taxon>
        <taxon>Bacillota</taxon>
        <taxon>Clostridia</taxon>
        <taxon>Eubacteriales</taxon>
        <taxon>Clostridiaceae</taxon>
        <taxon>Inconstantimicrobium</taxon>
    </lineage>
</organism>
<keyword evidence="2" id="KW-1185">Reference proteome</keyword>
<evidence type="ECO:0000313" key="2">
    <source>
        <dbReference type="Proteomes" id="UP001058074"/>
    </source>
</evidence>
<evidence type="ECO:0000313" key="1">
    <source>
        <dbReference type="EMBL" id="GKX65305.1"/>
    </source>
</evidence>
<proteinExistence type="predicted"/>
<dbReference type="Proteomes" id="UP001058074">
    <property type="component" value="Unassembled WGS sequence"/>
</dbReference>
<gene>
    <name evidence="1" type="primary">kup_2</name>
    <name evidence="1" type="ORF">rsdtw13_05630</name>
</gene>
<comment type="caution">
    <text evidence="1">The sequence shown here is derived from an EMBL/GenBank/DDBJ whole genome shotgun (WGS) entry which is preliminary data.</text>
</comment>
<accession>A0ACB5R882</accession>
<reference evidence="1" key="1">
    <citation type="journal article" date="2025" name="Int. J. Syst. Evol. Microbiol.">
        <title>Inconstantimicrobium mannanitabidum sp. nov., a novel member of the family Clostridiaceae isolated from anoxic soil under the treatment of reductive soil disinfestation.</title>
        <authorList>
            <person name="Ueki A."/>
            <person name="Tonouchi A."/>
            <person name="Honma S."/>
            <person name="Kaku N."/>
            <person name="Ueki K."/>
        </authorList>
    </citation>
    <scope>NUCLEOTIDE SEQUENCE</scope>
    <source>
        <strain evidence="1">TW13</strain>
    </source>
</reference>